<evidence type="ECO:0000313" key="7">
    <source>
        <dbReference type="Proteomes" id="UP000429523"/>
    </source>
</evidence>
<evidence type="ECO:0000313" key="6">
    <source>
        <dbReference type="EMBL" id="KAE9302869.1"/>
    </source>
</evidence>
<dbReference type="Proteomes" id="UP000440732">
    <property type="component" value="Unassembled WGS sequence"/>
</dbReference>
<evidence type="ECO:0000313" key="10">
    <source>
        <dbReference type="Proteomes" id="UP000440732"/>
    </source>
</evidence>
<dbReference type="Proteomes" id="UP000476176">
    <property type="component" value="Unassembled WGS sequence"/>
</dbReference>
<dbReference type="AlphaFoldDB" id="A0A6A3EST0"/>
<gene>
    <name evidence="6" type="ORF">PF001_g13816</name>
    <name evidence="5" type="ORF">PF004_g13690</name>
    <name evidence="4" type="ORF">PF005_g13237</name>
    <name evidence="3" type="ORF">PF006_g13642</name>
    <name evidence="1" type="ORF">PF009_g13606</name>
    <name evidence="2" type="ORF">PF010_g14024</name>
</gene>
<comment type="caution">
    <text evidence="1">The sequence shown here is derived from an EMBL/GenBank/DDBJ whole genome shotgun (WGS) entry which is preliminary data.</text>
</comment>
<dbReference type="EMBL" id="QXGF01000716">
    <property type="protein sequence ID" value="KAE8936475.1"/>
    <property type="molecule type" value="Genomic_DNA"/>
</dbReference>
<evidence type="ECO:0000313" key="3">
    <source>
        <dbReference type="EMBL" id="KAE9139904.1"/>
    </source>
</evidence>
<evidence type="ECO:0000313" key="11">
    <source>
        <dbReference type="Proteomes" id="UP000476176"/>
    </source>
</evidence>
<dbReference type="EMBL" id="QXFX01000847">
    <property type="protein sequence ID" value="KAE9102675.1"/>
    <property type="molecule type" value="Genomic_DNA"/>
</dbReference>
<dbReference type="EMBL" id="QXGC01000843">
    <property type="protein sequence ID" value="KAE9219126.1"/>
    <property type="molecule type" value="Genomic_DNA"/>
</dbReference>
<sequence length="93" mass="9743">MTAAFGWSGSPASYGVIGGAIAFVHGTSVNHYQPDGMFNYDLVDDHINFAENIGTNCADAEQSLRYAMTAMAGPDAVNKTNSTPGARVKKLSA</sequence>
<dbReference type="Proteomes" id="UP000488956">
    <property type="component" value="Unassembled WGS sequence"/>
</dbReference>
<evidence type="ECO:0000313" key="9">
    <source>
        <dbReference type="Proteomes" id="UP000437068"/>
    </source>
</evidence>
<reference evidence="7 8" key="1">
    <citation type="submission" date="2018-08" db="EMBL/GenBank/DDBJ databases">
        <title>Genomic investigation of the strawberry pathogen Phytophthora fragariae indicates pathogenicity is determined by transcriptional variation in three key races.</title>
        <authorList>
            <person name="Adams T.M."/>
            <person name="Armitage A.D."/>
            <person name="Sobczyk M.K."/>
            <person name="Bates H.J."/>
            <person name="Dunwell J.M."/>
            <person name="Nellist C.F."/>
            <person name="Harrison R.J."/>
        </authorList>
    </citation>
    <scope>NUCLEOTIDE SEQUENCE [LARGE SCALE GENOMIC DNA]</scope>
    <source>
        <strain evidence="6 9">A4</strain>
        <strain evidence="5 11">BC-23</strain>
        <strain evidence="4 8">NOV-27</strain>
        <strain evidence="3 10">NOV-5</strain>
        <strain evidence="1 7">NOV-9</strain>
        <strain evidence="2 12">ONT-3</strain>
    </source>
</reference>
<evidence type="ECO:0000313" key="8">
    <source>
        <dbReference type="Proteomes" id="UP000433483"/>
    </source>
</evidence>
<dbReference type="Proteomes" id="UP000437068">
    <property type="component" value="Unassembled WGS sequence"/>
</dbReference>
<dbReference type="Proteomes" id="UP000429523">
    <property type="component" value="Unassembled WGS sequence"/>
</dbReference>
<evidence type="ECO:0000313" key="12">
    <source>
        <dbReference type="Proteomes" id="UP000488956"/>
    </source>
</evidence>
<evidence type="ECO:0000313" key="2">
    <source>
        <dbReference type="EMBL" id="KAE9102675.1"/>
    </source>
</evidence>
<proteinExistence type="predicted"/>
<name>A0A6A3EST0_9STRA</name>
<evidence type="ECO:0000313" key="1">
    <source>
        <dbReference type="EMBL" id="KAE8936475.1"/>
    </source>
</evidence>
<dbReference type="Proteomes" id="UP000433483">
    <property type="component" value="Unassembled WGS sequence"/>
</dbReference>
<keyword evidence="8" id="KW-1185">Reference proteome</keyword>
<dbReference type="EMBL" id="QXGA01000819">
    <property type="protein sequence ID" value="KAE9139904.1"/>
    <property type="molecule type" value="Genomic_DNA"/>
</dbReference>
<dbReference type="OrthoDB" id="10347201at2759"/>
<organism evidence="1 7">
    <name type="scientific">Phytophthora fragariae</name>
    <dbReference type="NCBI Taxonomy" id="53985"/>
    <lineage>
        <taxon>Eukaryota</taxon>
        <taxon>Sar</taxon>
        <taxon>Stramenopiles</taxon>
        <taxon>Oomycota</taxon>
        <taxon>Peronosporomycetes</taxon>
        <taxon>Peronosporales</taxon>
        <taxon>Peronosporaceae</taxon>
        <taxon>Phytophthora</taxon>
    </lineage>
</organism>
<evidence type="ECO:0000313" key="4">
    <source>
        <dbReference type="EMBL" id="KAE9205843.1"/>
    </source>
</evidence>
<protein>
    <submittedName>
        <fullName evidence="1">Uncharacterized protein</fullName>
    </submittedName>
</protein>
<accession>A0A6A3EST0</accession>
<dbReference type="EMBL" id="QXGB01000727">
    <property type="protein sequence ID" value="KAE9205843.1"/>
    <property type="molecule type" value="Genomic_DNA"/>
</dbReference>
<evidence type="ECO:0000313" key="5">
    <source>
        <dbReference type="EMBL" id="KAE9219126.1"/>
    </source>
</evidence>
<dbReference type="EMBL" id="QXGE01000830">
    <property type="protein sequence ID" value="KAE9302869.1"/>
    <property type="molecule type" value="Genomic_DNA"/>
</dbReference>